<protein>
    <recommendedName>
        <fullName evidence="1">Maintenance of Photosystem II under High light 2 C-terminal domain-containing protein</fullName>
    </recommendedName>
</protein>
<comment type="caution">
    <text evidence="2">The sequence shown here is derived from an EMBL/GenBank/DDBJ whole genome shotgun (WGS) entry which is preliminary data.</text>
</comment>
<dbReference type="InterPro" id="IPR049072">
    <property type="entry name" value="MPH2_C"/>
</dbReference>
<dbReference type="Pfam" id="PF20675">
    <property type="entry name" value="MPH2"/>
    <property type="match status" value="1"/>
</dbReference>
<keyword evidence="3" id="KW-1185">Reference proteome</keyword>
<dbReference type="OrthoDB" id="1924976at2759"/>
<name>A0A835IEK0_9MAGN</name>
<reference evidence="2 3" key="1">
    <citation type="submission" date="2020-10" db="EMBL/GenBank/DDBJ databases">
        <title>The Coptis chinensis genome and diversification of protoberbering-type alkaloids.</title>
        <authorList>
            <person name="Wang B."/>
            <person name="Shu S."/>
            <person name="Song C."/>
            <person name="Liu Y."/>
        </authorList>
    </citation>
    <scope>NUCLEOTIDE SEQUENCE [LARGE SCALE GENOMIC DNA]</scope>
    <source>
        <strain evidence="2">HL-2020</strain>
        <tissue evidence="2">Leaf</tissue>
    </source>
</reference>
<accession>A0A835IEK0</accession>
<dbReference type="PANTHER" id="PTHR35742">
    <property type="entry name" value="THYLAKOID LUMENAL 16.5 KDA PROTEIN, CHLOROPLASTIC"/>
    <property type="match status" value="1"/>
</dbReference>
<proteinExistence type="predicted"/>
<organism evidence="2 3">
    <name type="scientific">Coptis chinensis</name>
    <dbReference type="NCBI Taxonomy" id="261450"/>
    <lineage>
        <taxon>Eukaryota</taxon>
        <taxon>Viridiplantae</taxon>
        <taxon>Streptophyta</taxon>
        <taxon>Embryophyta</taxon>
        <taxon>Tracheophyta</taxon>
        <taxon>Spermatophyta</taxon>
        <taxon>Magnoliopsida</taxon>
        <taxon>Ranunculales</taxon>
        <taxon>Ranunculaceae</taxon>
        <taxon>Coptidoideae</taxon>
        <taxon>Coptis</taxon>
    </lineage>
</organism>
<gene>
    <name evidence="2" type="ORF">IFM89_021412</name>
</gene>
<evidence type="ECO:0000259" key="1">
    <source>
        <dbReference type="Pfam" id="PF20675"/>
    </source>
</evidence>
<dbReference type="InterPro" id="IPR038862">
    <property type="entry name" value="MPH2"/>
</dbReference>
<sequence>MVKSFLSTANTILPLQSSSPSSTTSILYPHTCGNVKRHNSLTVTNGIATTESSRLIICPIITKRNLITNFTTIVTLSLAGKGFFEAEAAILEAEDDIKLLEKVEDKKKMIERQAVVSSSTTETAYLQELVYKLSKVGQALQENKLSIANSVLGPSTKADWIQKVNKAFSKLSSSPEEKIEVDTFNSSLTTLISSVTRNDIKSSKIAFVSSVVALEKWTTLSGLVGQLNGL</sequence>
<evidence type="ECO:0000313" key="3">
    <source>
        <dbReference type="Proteomes" id="UP000631114"/>
    </source>
</evidence>
<dbReference type="AlphaFoldDB" id="A0A835IEK0"/>
<dbReference type="PANTHER" id="PTHR35742:SF1">
    <property type="entry name" value="THYLAKOID LUMENAL 16.5 KDA PROTEIN, CHLOROPLASTIC"/>
    <property type="match status" value="1"/>
</dbReference>
<evidence type="ECO:0000313" key="2">
    <source>
        <dbReference type="EMBL" id="KAF9614982.1"/>
    </source>
</evidence>
<feature type="domain" description="Maintenance of Photosystem II under High light 2 C-terminal" evidence="1">
    <location>
        <begin position="124"/>
        <end position="230"/>
    </location>
</feature>
<dbReference type="GO" id="GO:0010206">
    <property type="term" value="P:photosystem II repair"/>
    <property type="evidence" value="ECO:0007669"/>
    <property type="project" value="InterPro"/>
</dbReference>
<dbReference type="EMBL" id="JADFTS010000003">
    <property type="protein sequence ID" value="KAF9614982.1"/>
    <property type="molecule type" value="Genomic_DNA"/>
</dbReference>
<dbReference type="Proteomes" id="UP000631114">
    <property type="component" value="Unassembled WGS sequence"/>
</dbReference>